<sequence>MTLLVTGASGFVGGALAAALVARGEDVIGVDRAPPPAEPREGRGTFRFVAADLRQAGALDPILAEARPDRLVIGAAVTADAARERADPAGVIAVNVGAVADAIRAAARHRVGRVLYLGSGAVYGESAAGTAALVEDETPLRPRSLYAISKQAGEATALRLADTFGLDLVAARLGTCFGPFERDTGLRDTLSAPHQILRLAARGEPVRLPRPGRRDWLYIRDAVAGLLALLDAGRPSHAVYNVAAGFEWPLSELCAVLAGARPGFRWSVSGPEAANVDLYEAFDRAPMSVARIVADTAYRPAFDLAAVARDFLREPWSVSP</sequence>
<dbReference type="CDD" id="cd08946">
    <property type="entry name" value="SDR_e"/>
    <property type="match status" value="1"/>
</dbReference>
<dbReference type="RefSeq" id="WP_238233875.1">
    <property type="nucleotide sequence ID" value="NZ_BPQQ01000010.1"/>
</dbReference>
<reference evidence="2" key="2">
    <citation type="submission" date="2021-08" db="EMBL/GenBank/DDBJ databases">
        <authorList>
            <person name="Tani A."/>
            <person name="Ola A."/>
            <person name="Ogura Y."/>
            <person name="Katsura K."/>
            <person name="Hayashi T."/>
        </authorList>
    </citation>
    <scope>NUCLEOTIDE SEQUENCE</scope>
    <source>
        <strain evidence="2">DSM 17168</strain>
    </source>
</reference>
<reference evidence="2" key="1">
    <citation type="journal article" date="2021" name="Front. Microbiol.">
        <title>Comprehensive Comparative Genomics and Phenotyping of Methylobacterium Species.</title>
        <authorList>
            <person name="Alessa O."/>
            <person name="Ogura Y."/>
            <person name="Fujitani Y."/>
            <person name="Takami H."/>
            <person name="Hayashi T."/>
            <person name="Sahin N."/>
            <person name="Tani A."/>
        </authorList>
    </citation>
    <scope>NUCLEOTIDE SEQUENCE</scope>
    <source>
        <strain evidence="2">DSM 17168</strain>
    </source>
</reference>
<evidence type="ECO:0000313" key="2">
    <source>
        <dbReference type="EMBL" id="GJD98991.1"/>
    </source>
</evidence>
<dbReference type="SUPFAM" id="SSF51735">
    <property type="entry name" value="NAD(P)-binding Rossmann-fold domains"/>
    <property type="match status" value="1"/>
</dbReference>
<dbReference type="InterPro" id="IPR050177">
    <property type="entry name" value="Lipid_A_modif_metabolic_enz"/>
</dbReference>
<proteinExistence type="predicted"/>
<dbReference type="InterPro" id="IPR001509">
    <property type="entry name" value="Epimerase_deHydtase"/>
</dbReference>
<keyword evidence="3" id="KW-1185">Reference proteome</keyword>
<dbReference type="PANTHER" id="PTHR43245:SF13">
    <property type="entry name" value="UDP-D-APIOSE_UDP-D-XYLOSE SYNTHASE 2"/>
    <property type="match status" value="1"/>
</dbReference>
<comment type="caution">
    <text evidence="2">The sequence shown here is derived from an EMBL/GenBank/DDBJ whole genome shotgun (WGS) entry which is preliminary data.</text>
</comment>
<evidence type="ECO:0000313" key="3">
    <source>
        <dbReference type="Proteomes" id="UP001055153"/>
    </source>
</evidence>
<dbReference type="PANTHER" id="PTHR43245">
    <property type="entry name" value="BIFUNCTIONAL POLYMYXIN RESISTANCE PROTEIN ARNA"/>
    <property type="match status" value="1"/>
</dbReference>
<accession>A0ABQ4S729</accession>
<dbReference type="Proteomes" id="UP001055153">
    <property type="component" value="Unassembled WGS sequence"/>
</dbReference>
<name>A0ABQ4S729_9HYPH</name>
<dbReference type="Gene3D" id="3.40.50.720">
    <property type="entry name" value="NAD(P)-binding Rossmann-like Domain"/>
    <property type="match status" value="1"/>
</dbReference>
<dbReference type="Pfam" id="PF01370">
    <property type="entry name" value="Epimerase"/>
    <property type="match status" value="1"/>
</dbReference>
<dbReference type="InterPro" id="IPR036291">
    <property type="entry name" value="NAD(P)-bd_dom_sf"/>
</dbReference>
<evidence type="ECO:0000259" key="1">
    <source>
        <dbReference type="Pfam" id="PF01370"/>
    </source>
</evidence>
<gene>
    <name evidence="2" type="primary">rmd</name>
    <name evidence="2" type="ORF">GMJLKIPL_0904</name>
</gene>
<organism evidence="2 3">
    <name type="scientific">Methylobacterium isbiliense</name>
    <dbReference type="NCBI Taxonomy" id="315478"/>
    <lineage>
        <taxon>Bacteria</taxon>
        <taxon>Pseudomonadati</taxon>
        <taxon>Pseudomonadota</taxon>
        <taxon>Alphaproteobacteria</taxon>
        <taxon>Hyphomicrobiales</taxon>
        <taxon>Methylobacteriaceae</taxon>
        <taxon>Methylobacterium</taxon>
    </lineage>
</organism>
<feature type="domain" description="NAD-dependent epimerase/dehydratase" evidence="1">
    <location>
        <begin position="4"/>
        <end position="243"/>
    </location>
</feature>
<protein>
    <submittedName>
        <fullName evidence="2">GDP-6-deoxy-D-mannose reductase</fullName>
    </submittedName>
</protein>
<dbReference type="EMBL" id="BPQQ01000010">
    <property type="protein sequence ID" value="GJD98991.1"/>
    <property type="molecule type" value="Genomic_DNA"/>
</dbReference>